<evidence type="ECO:0000256" key="5">
    <source>
        <dbReference type="ARBA" id="ARBA00023136"/>
    </source>
</evidence>
<evidence type="ECO:0000256" key="1">
    <source>
        <dbReference type="ARBA" id="ARBA00004651"/>
    </source>
</evidence>
<evidence type="ECO:0000256" key="6">
    <source>
        <dbReference type="SAM" id="Phobius"/>
    </source>
</evidence>
<feature type="transmembrane region" description="Helical" evidence="6">
    <location>
        <begin position="21"/>
        <end position="45"/>
    </location>
</feature>
<feature type="transmembrane region" description="Helical" evidence="6">
    <location>
        <begin position="279"/>
        <end position="302"/>
    </location>
</feature>
<evidence type="ECO:0000256" key="3">
    <source>
        <dbReference type="ARBA" id="ARBA00022692"/>
    </source>
</evidence>
<dbReference type="AlphaFoldDB" id="A0A4R5TUY8"/>
<accession>A0A4R5TUY8</accession>
<feature type="transmembrane region" description="Helical" evidence="6">
    <location>
        <begin position="98"/>
        <end position="120"/>
    </location>
</feature>
<evidence type="ECO:0000256" key="4">
    <source>
        <dbReference type="ARBA" id="ARBA00022989"/>
    </source>
</evidence>
<dbReference type="InterPro" id="IPR050367">
    <property type="entry name" value="APC_superfamily"/>
</dbReference>
<dbReference type="GO" id="GO:0022857">
    <property type="term" value="F:transmembrane transporter activity"/>
    <property type="evidence" value="ECO:0007669"/>
    <property type="project" value="InterPro"/>
</dbReference>
<dbReference type="EMBL" id="SMTK01000004">
    <property type="protein sequence ID" value="TDK24895.1"/>
    <property type="molecule type" value="Genomic_DNA"/>
</dbReference>
<keyword evidence="4 6" id="KW-1133">Transmembrane helix</keyword>
<dbReference type="RefSeq" id="WP_133404556.1">
    <property type="nucleotide sequence ID" value="NZ_SMTK01000004.1"/>
</dbReference>
<proteinExistence type="predicted"/>
<sequence length="460" mass="48935">MNSRGSSAAAAPEREHALRRVMGTPALVVFGLAYMVPLTVFTTYGLVTTLTEGHLPAAYVVTLAAMMFTALSYAFLVRVIPSAGSAYSFTQRIFGGHAGFVTGWTLMLDYLLLPLINYLLIGLYLNAQFPSVPMWVFTVAAIALVTVLNIVGISVVRNANLVLVGMQIVFVAVFIVLTAGSISTGQSLLAPFFSPDLRLGLILSGSAILCLSFLGFDAVSTMSEEAKDPRRTVPRAVLLTTLIGGVMFILVSWVAHLAFPDWQEFTDPDAAAVEIMNSLGGNVMAAFFLAAYIAGCVGSAMASQASVSRIMFAMGRDGVIPRSVFGRVSERFRSPVGAILVVSAVSLLALVLDLGTVASVISFGALFAFSLVNLGAIKHFLIDHGRRSGRDLLKYGLVPAVGFLLTVWLWFSLSASAFTVGSIWLVIGVAYLVVLTRGFRRPPPSVDLDEKTVSPATSSA</sequence>
<name>A0A4R5TUY8_9MICC</name>
<gene>
    <name evidence="7" type="ORF">E2F48_12005</name>
</gene>
<organism evidence="7 8">
    <name type="scientific">Arthrobacter crusticola</name>
    <dbReference type="NCBI Taxonomy" id="2547960"/>
    <lineage>
        <taxon>Bacteria</taxon>
        <taxon>Bacillati</taxon>
        <taxon>Actinomycetota</taxon>
        <taxon>Actinomycetes</taxon>
        <taxon>Micrococcales</taxon>
        <taxon>Micrococcaceae</taxon>
        <taxon>Arthrobacter</taxon>
    </lineage>
</organism>
<dbReference type="Gene3D" id="1.20.1740.10">
    <property type="entry name" value="Amino acid/polyamine transporter I"/>
    <property type="match status" value="1"/>
</dbReference>
<feature type="transmembrane region" description="Helical" evidence="6">
    <location>
        <begin position="358"/>
        <end position="380"/>
    </location>
</feature>
<feature type="transmembrane region" description="Helical" evidence="6">
    <location>
        <begin position="199"/>
        <end position="216"/>
    </location>
</feature>
<dbReference type="PIRSF" id="PIRSF006060">
    <property type="entry name" value="AA_transporter"/>
    <property type="match status" value="1"/>
</dbReference>
<dbReference type="PANTHER" id="PTHR42770">
    <property type="entry name" value="AMINO ACID TRANSPORTER-RELATED"/>
    <property type="match status" value="1"/>
</dbReference>
<evidence type="ECO:0000256" key="2">
    <source>
        <dbReference type="ARBA" id="ARBA00022475"/>
    </source>
</evidence>
<dbReference type="Proteomes" id="UP000295411">
    <property type="component" value="Unassembled WGS sequence"/>
</dbReference>
<feature type="transmembrane region" description="Helical" evidence="6">
    <location>
        <begin position="236"/>
        <end position="259"/>
    </location>
</feature>
<protein>
    <submittedName>
        <fullName evidence="7">APC family permease</fullName>
    </submittedName>
</protein>
<dbReference type="Pfam" id="PF13520">
    <property type="entry name" value="AA_permease_2"/>
    <property type="match status" value="1"/>
</dbReference>
<feature type="transmembrane region" description="Helical" evidence="6">
    <location>
        <begin position="417"/>
        <end position="435"/>
    </location>
</feature>
<comment type="caution">
    <text evidence="7">The sequence shown here is derived from an EMBL/GenBank/DDBJ whole genome shotgun (WGS) entry which is preliminary data.</text>
</comment>
<feature type="transmembrane region" description="Helical" evidence="6">
    <location>
        <begin position="392"/>
        <end position="411"/>
    </location>
</feature>
<reference evidence="7 8" key="1">
    <citation type="submission" date="2019-03" db="EMBL/GenBank/DDBJ databases">
        <title>Arthrobacter sp. nov., an bacterium isolated from biocrust in Mu Us Desert.</title>
        <authorList>
            <person name="Lixiong L."/>
        </authorList>
    </citation>
    <scope>NUCLEOTIDE SEQUENCE [LARGE SCALE GENOMIC DNA]</scope>
    <source>
        <strain evidence="7 8">SLN-3</strain>
    </source>
</reference>
<keyword evidence="8" id="KW-1185">Reference proteome</keyword>
<dbReference type="InterPro" id="IPR002293">
    <property type="entry name" value="AA/rel_permease1"/>
</dbReference>
<feature type="transmembrane region" description="Helical" evidence="6">
    <location>
        <begin position="132"/>
        <end position="156"/>
    </location>
</feature>
<dbReference type="PANTHER" id="PTHR42770:SF8">
    <property type="entry name" value="PUTRESCINE IMPORTER PUUP"/>
    <property type="match status" value="1"/>
</dbReference>
<keyword evidence="3 6" id="KW-0812">Transmembrane</keyword>
<keyword evidence="2" id="KW-1003">Cell membrane</keyword>
<evidence type="ECO:0000313" key="8">
    <source>
        <dbReference type="Proteomes" id="UP000295411"/>
    </source>
</evidence>
<dbReference type="OrthoDB" id="9762947at2"/>
<keyword evidence="5 6" id="KW-0472">Membrane</keyword>
<evidence type="ECO:0000313" key="7">
    <source>
        <dbReference type="EMBL" id="TDK24895.1"/>
    </source>
</evidence>
<comment type="subcellular location">
    <subcellularLocation>
        <location evidence="1">Cell membrane</location>
        <topology evidence="1">Multi-pass membrane protein</topology>
    </subcellularLocation>
</comment>
<feature type="transmembrane region" description="Helical" evidence="6">
    <location>
        <begin position="168"/>
        <end position="193"/>
    </location>
</feature>
<feature type="transmembrane region" description="Helical" evidence="6">
    <location>
        <begin position="57"/>
        <end position="77"/>
    </location>
</feature>
<dbReference type="GO" id="GO:0005886">
    <property type="term" value="C:plasma membrane"/>
    <property type="evidence" value="ECO:0007669"/>
    <property type="project" value="UniProtKB-SubCell"/>
</dbReference>
<feature type="transmembrane region" description="Helical" evidence="6">
    <location>
        <begin position="332"/>
        <end position="352"/>
    </location>
</feature>